<comment type="caution">
    <text evidence="2">The sequence shown here is derived from an EMBL/GenBank/DDBJ whole genome shotgun (WGS) entry which is preliminary data.</text>
</comment>
<reference evidence="2" key="1">
    <citation type="submission" date="2020-07" db="EMBL/GenBank/DDBJ databases">
        <authorList>
            <person name="Nieuwenhuis M."/>
            <person name="Van De Peppel L.J.J."/>
        </authorList>
    </citation>
    <scope>NUCLEOTIDE SEQUENCE</scope>
    <source>
        <strain evidence="2">AP01</strain>
        <tissue evidence="2">Mycelium</tissue>
    </source>
</reference>
<dbReference type="Proteomes" id="UP000775547">
    <property type="component" value="Unassembled WGS sequence"/>
</dbReference>
<proteinExistence type="predicted"/>
<accession>A0A9P7G4A3</accession>
<keyword evidence="3" id="KW-1185">Reference proteome</keyword>
<gene>
    <name evidence="2" type="ORF">DXG03_002513</name>
</gene>
<keyword evidence="1" id="KW-0732">Signal</keyword>
<dbReference type="EMBL" id="JABCKV010000173">
    <property type="protein sequence ID" value="KAG5642589.1"/>
    <property type="molecule type" value="Genomic_DNA"/>
</dbReference>
<organism evidence="2 3">
    <name type="scientific">Asterophora parasitica</name>
    <dbReference type="NCBI Taxonomy" id="117018"/>
    <lineage>
        <taxon>Eukaryota</taxon>
        <taxon>Fungi</taxon>
        <taxon>Dikarya</taxon>
        <taxon>Basidiomycota</taxon>
        <taxon>Agaricomycotina</taxon>
        <taxon>Agaricomycetes</taxon>
        <taxon>Agaricomycetidae</taxon>
        <taxon>Agaricales</taxon>
        <taxon>Tricholomatineae</taxon>
        <taxon>Lyophyllaceae</taxon>
        <taxon>Asterophora</taxon>
    </lineage>
</organism>
<reference evidence="2" key="2">
    <citation type="submission" date="2021-10" db="EMBL/GenBank/DDBJ databases">
        <title>Phylogenomics reveals ancestral predisposition of the termite-cultivated fungus Termitomyces towards a domesticated lifestyle.</title>
        <authorList>
            <person name="Auxier B."/>
            <person name="Grum-Grzhimaylo A."/>
            <person name="Cardenas M.E."/>
            <person name="Lodge J.D."/>
            <person name="Laessoe T."/>
            <person name="Pedersen O."/>
            <person name="Smith M.E."/>
            <person name="Kuyper T.W."/>
            <person name="Franco-Molano E.A."/>
            <person name="Baroni T.J."/>
            <person name="Aanen D.K."/>
        </authorList>
    </citation>
    <scope>NUCLEOTIDE SEQUENCE</scope>
    <source>
        <strain evidence="2">AP01</strain>
        <tissue evidence="2">Mycelium</tissue>
    </source>
</reference>
<feature type="chain" id="PRO_5040120906" evidence="1">
    <location>
        <begin position="20"/>
        <end position="118"/>
    </location>
</feature>
<feature type="signal peptide" evidence="1">
    <location>
        <begin position="1"/>
        <end position="19"/>
    </location>
</feature>
<sequence>MRHAVFLASIAFICTLVHAFPSEPRQSMCHPNFEGVGVSVLWNQEPFHPREWVPGAVGANITTAINEFNDAAEFRFEQTGSLVTSYIAKKLGVPANNLVVSVGANKYLTIAYLSSSDP</sequence>
<evidence type="ECO:0000313" key="3">
    <source>
        <dbReference type="Proteomes" id="UP000775547"/>
    </source>
</evidence>
<dbReference type="AlphaFoldDB" id="A0A9P7G4A3"/>
<evidence type="ECO:0000313" key="2">
    <source>
        <dbReference type="EMBL" id="KAG5642589.1"/>
    </source>
</evidence>
<evidence type="ECO:0000256" key="1">
    <source>
        <dbReference type="SAM" id="SignalP"/>
    </source>
</evidence>
<dbReference type="OrthoDB" id="2920504at2759"/>
<protein>
    <submittedName>
        <fullName evidence="2">Uncharacterized protein</fullName>
    </submittedName>
</protein>
<name>A0A9P7G4A3_9AGAR</name>